<dbReference type="Gene3D" id="2.40.30.170">
    <property type="match status" value="1"/>
</dbReference>
<dbReference type="Gene3D" id="2.40.50.100">
    <property type="match status" value="1"/>
</dbReference>
<proteinExistence type="inferred from homology"/>
<name>I7Z8Z1_9GAMM</name>
<evidence type="ECO:0000313" key="9">
    <source>
        <dbReference type="Proteomes" id="UP000003704"/>
    </source>
</evidence>
<dbReference type="InterPro" id="IPR058634">
    <property type="entry name" value="AaeA-lik-b-barrel"/>
</dbReference>
<dbReference type="InterPro" id="IPR050393">
    <property type="entry name" value="MFP_Efflux_Pump"/>
</dbReference>
<evidence type="ECO:0000259" key="7">
    <source>
        <dbReference type="Pfam" id="PF25963"/>
    </source>
</evidence>
<accession>I7Z8Z1</accession>
<keyword evidence="3" id="KW-1133">Transmembrane helix</keyword>
<evidence type="ECO:0000256" key="3">
    <source>
        <dbReference type="ARBA" id="ARBA00022989"/>
    </source>
</evidence>
<evidence type="ECO:0000256" key="1">
    <source>
        <dbReference type="ARBA" id="ARBA00009477"/>
    </source>
</evidence>
<dbReference type="InterPro" id="IPR006143">
    <property type="entry name" value="RND_pump_MFP"/>
</dbReference>
<dbReference type="NCBIfam" id="TIGR01730">
    <property type="entry name" value="RND_mfp"/>
    <property type="match status" value="1"/>
</dbReference>
<evidence type="ECO:0000256" key="4">
    <source>
        <dbReference type="ARBA" id="ARBA00023136"/>
    </source>
</evidence>
<evidence type="ECO:0000313" key="8">
    <source>
        <dbReference type="EMBL" id="EIT68299.1"/>
    </source>
</evidence>
<dbReference type="PANTHER" id="PTHR30367:SF12">
    <property type="entry name" value="P-HYDROXYBENZOIC ACID EFFLUX PUMP SUBUNIT AAEA"/>
    <property type="match status" value="1"/>
</dbReference>
<protein>
    <submittedName>
        <fullName evidence="8">Uncharacterized protein</fullName>
    </submittedName>
</protein>
<evidence type="ECO:0000256" key="2">
    <source>
        <dbReference type="ARBA" id="ARBA00022692"/>
    </source>
</evidence>
<dbReference type="EMBL" id="AKGD01000003">
    <property type="protein sequence ID" value="EIT68299.1"/>
    <property type="molecule type" value="Genomic_DNA"/>
</dbReference>
<feature type="domain" description="p-hydroxybenzoic acid efflux pump subunit AaeA-like beta-barrel" evidence="7">
    <location>
        <begin position="190"/>
        <end position="286"/>
    </location>
</feature>
<comment type="caution">
    <text evidence="8">The sequence shown here is derived from an EMBL/GenBank/DDBJ whole genome shotgun (WGS) entry which is preliminary data.</text>
</comment>
<dbReference type="PANTHER" id="PTHR30367">
    <property type="entry name" value="P-HYDROXYBENZOIC ACID EFFLUX PUMP SUBUNIT AAEA-RELATED"/>
    <property type="match status" value="1"/>
</dbReference>
<dbReference type="AlphaFoldDB" id="I7Z8Z1"/>
<dbReference type="PATRIC" id="fig|1172194.4.peg.3391"/>
<dbReference type="GO" id="GO:0016020">
    <property type="term" value="C:membrane"/>
    <property type="evidence" value="ECO:0007669"/>
    <property type="project" value="InterPro"/>
</dbReference>
<evidence type="ECO:0000259" key="6">
    <source>
        <dbReference type="Pfam" id="PF25878"/>
    </source>
</evidence>
<keyword evidence="5" id="KW-0175">Coiled coil</keyword>
<dbReference type="InterPro" id="IPR058632">
    <property type="entry name" value="HH_AaeA"/>
</dbReference>
<gene>
    <name evidence="8" type="ORF">WQQ_34940</name>
</gene>
<feature type="coiled-coil region" evidence="5">
    <location>
        <begin position="131"/>
        <end position="158"/>
    </location>
</feature>
<dbReference type="SUPFAM" id="SSF111369">
    <property type="entry name" value="HlyD-like secretion proteins"/>
    <property type="match status" value="1"/>
</dbReference>
<dbReference type="RefSeq" id="WP_007186433.1">
    <property type="nucleotide sequence ID" value="NZ_AKGD01000003.1"/>
</dbReference>
<feature type="domain" description="p-hydroxybenzoic acid efflux pump subunit AaeA alpha-helical hairpin" evidence="6">
    <location>
        <begin position="82"/>
        <end position="153"/>
    </location>
</feature>
<evidence type="ECO:0000256" key="5">
    <source>
        <dbReference type="SAM" id="Coils"/>
    </source>
</evidence>
<dbReference type="Proteomes" id="UP000003704">
    <property type="component" value="Unassembled WGS sequence"/>
</dbReference>
<keyword evidence="9" id="KW-1185">Reference proteome</keyword>
<dbReference type="Pfam" id="PF25963">
    <property type="entry name" value="Beta-barrel_AAEA"/>
    <property type="match status" value="1"/>
</dbReference>
<dbReference type="Pfam" id="PF25878">
    <property type="entry name" value="HH_AAEA_pHBA"/>
    <property type="match status" value="1"/>
</dbReference>
<keyword evidence="4" id="KW-0472">Membrane</keyword>
<keyword evidence="2" id="KW-0812">Transmembrane</keyword>
<sequence>MMNALKWMLRLGLTAALVAVAAIAGLRLWQHEMKEPWTRDGRVRADVINLAPDVSGLVAEVAVHDNQFVRRNEVLMRVDPERYEQAVAQARATLASRRAELAQRQDAARRRASVQSIVVAEEQVQAANFALTAAQAQVAQAEAALDAAELDLQRTQVRAPADGYVTNLTTFTGDYASAGRPALALVRADSYYVYGYFEETRLARMNIGDAAEIRLLDGRKLQGHVDSISRGITDRDNPNGPALLSNVNPTFDWVRLAQRVPVRVALDAESLKATLVAGTTCSVIVHPGAGVSTARAASEKRKS</sequence>
<comment type="similarity">
    <text evidence="1">Belongs to the membrane fusion protein (MFP) (TC 8.A.1) family.</text>
</comment>
<dbReference type="STRING" id="1172194.WQQ_34940"/>
<organism evidence="8 9">
    <name type="scientific">Hydrocarboniphaga effusa AP103</name>
    <dbReference type="NCBI Taxonomy" id="1172194"/>
    <lineage>
        <taxon>Bacteria</taxon>
        <taxon>Pseudomonadati</taxon>
        <taxon>Pseudomonadota</taxon>
        <taxon>Gammaproteobacteria</taxon>
        <taxon>Nevskiales</taxon>
        <taxon>Nevskiaceae</taxon>
        <taxon>Hydrocarboniphaga</taxon>
    </lineage>
</organism>
<dbReference type="GO" id="GO:0022857">
    <property type="term" value="F:transmembrane transporter activity"/>
    <property type="evidence" value="ECO:0007669"/>
    <property type="project" value="InterPro"/>
</dbReference>
<reference evidence="8 9" key="1">
    <citation type="journal article" date="2012" name="J. Bacteriol.">
        <title>Genome Sequence of n-Alkane-Degrading Hydrocarboniphaga effusa Strain AP103T (ATCC BAA-332T).</title>
        <authorList>
            <person name="Chang H.K."/>
            <person name="Zylstra G.J."/>
            <person name="Chae J.C."/>
        </authorList>
    </citation>
    <scope>NUCLEOTIDE SEQUENCE [LARGE SCALE GENOMIC DNA]</scope>
    <source>
        <strain evidence="8 9">AP103</strain>
    </source>
</reference>